<proteinExistence type="predicted"/>
<dbReference type="AlphaFoldDB" id="A0A812NUL9"/>
<comment type="caution">
    <text evidence="2">The sequence shown here is derived from an EMBL/GenBank/DDBJ whole genome shotgun (WGS) entry which is preliminary data.</text>
</comment>
<keyword evidence="3" id="KW-1185">Reference proteome</keyword>
<feature type="non-terminal residue" evidence="2">
    <location>
        <position position="334"/>
    </location>
</feature>
<reference evidence="2" key="1">
    <citation type="submission" date="2021-02" db="EMBL/GenBank/DDBJ databases">
        <authorList>
            <person name="Dougan E. K."/>
            <person name="Rhodes N."/>
            <person name="Thang M."/>
            <person name="Chan C."/>
        </authorList>
    </citation>
    <scope>NUCLEOTIDE SEQUENCE</scope>
</reference>
<protein>
    <submittedName>
        <fullName evidence="2">Uncharacterized protein</fullName>
    </submittedName>
</protein>
<feature type="region of interest" description="Disordered" evidence="1">
    <location>
        <begin position="310"/>
        <end position="334"/>
    </location>
</feature>
<dbReference type="Proteomes" id="UP000649617">
    <property type="component" value="Unassembled WGS sequence"/>
</dbReference>
<name>A0A812NUL9_SYMPI</name>
<evidence type="ECO:0000313" key="3">
    <source>
        <dbReference type="Proteomes" id="UP000649617"/>
    </source>
</evidence>
<sequence length="334" mass="35793">VRSTLQDMIRKSVAKIKSSIPAGAADDVAAFLADQLSAANRNAAGNSGQAPDFTAQAAFASVLENVPKKLGGPDTLRDVTLADLMFTMADVIYEHVPTAVPSLAAAVVIKFAEHDRLSPEIKETSGPPVPSYYHFLCVAENNGNEGDANESKTLKPNNDTLQTLSCVRGMYMLNALQAQICRVASDLCTCGEVASYLVAQALLKRLSKDQVWSDFTSAKMLRCLQLMQSAADASGSSGTIPTPVLAMESLLTAMVADESDWSTCWTKYLRYAMEHDKIPGSLKDVCLSVPRHLQYMLDASLANIGVKAEDDGDSAEVGETKKDAATLIPEWKPG</sequence>
<feature type="non-terminal residue" evidence="2">
    <location>
        <position position="1"/>
    </location>
</feature>
<evidence type="ECO:0000256" key="1">
    <source>
        <dbReference type="SAM" id="MobiDB-lite"/>
    </source>
</evidence>
<dbReference type="OrthoDB" id="478632at2759"/>
<accession>A0A812NUL9</accession>
<organism evidence="2 3">
    <name type="scientific">Symbiodinium pilosum</name>
    <name type="common">Dinoflagellate</name>
    <dbReference type="NCBI Taxonomy" id="2952"/>
    <lineage>
        <taxon>Eukaryota</taxon>
        <taxon>Sar</taxon>
        <taxon>Alveolata</taxon>
        <taxon>Dinophyceae</taxon>
        <taxon>Suessiales</taxon>
        <taxon>Symbiodiniaceae</taxon>
        <taxon>Symbiodinium</taxon>
    </lineage>
</organism>
<gene>
    <name evidence="2" type="ORF">SPIL2461_LOCUS7907</name>
</gene>
<dbReference type="EMBL" id="CAJNIZ010012717">
    <property type="protein sequence ID" value="CAE7337328.1"/>
    <property type="molecule type" value="Genomic_DNA"/>
</dbReference>
<evidence type="ECO:0000313" key="2">
    <source>
        <dbReference type="EMBL" id="CAE7337328.1"/>
    </source>
</evidence>